<reference evidence="3" key="1">
    <citation type="submission" date="2023-07" db="EMBL/GenBank/DDBJ databases">
        <title>Reintroducing virulent viruses to syntetic microbiomes.</title>
        <authorList>
            <person name="Wilde J."/>
            <person name="Boyes R."/>
            <person name="Robinson A.V."/>
            <person name="Daisley B.A."/>
            <person name="Allen-Vercoe E."/>
        </authorList>
    </citation>
    <scope>NUCLEOTIDE SEQUENCE [LARGE SCALE GENOMIC DNA]</scope>
    <source>
        <strain evidence="3">225S_1D6FAA</strain>
    </source>
</reference>
<evidence type="ECO:0000256" key="1">
    <source>
        <dbReference type="SAM" id="MobiDB-lite"/>
    </source>
</evidence>
<evidence type="ECO:0000313" key="2">
    <source>
        <dbReference type="EMBL" id="MDT4403250.1"/>
    </source>
</evidence>
<sequence>MICEKDYRDKTATDATHSNQTTSPLFMALTHPDIPRIRFHTPSTAGTDSPRNA</sequence>
<dbReference type="EMBL" id="JAVSNG010000001">
    <property type="protein sequence ID" value="MDT4403250.1"/>
    <property type="molecule type" value="Genomic_DNA"/>
</dbReference>
<comment type="caution">
    <text evidence="2">The sequence shown here is derived from an EMBL/GenBank/DDBJ whole genome shotgun (WGS) entry which is preliminary data.</text>
</comment>
<feature type="compositionally biased region" description="Basic and acidic residues" evidence="1">
    <location>
        <begin position="1"/>
        <end position="12"/>
    </location>
</feature>
<feature type="region of interest" description="Disordered" evidence="1">
    <location>
        <begin position="1"/>
        <end position="25"/>
    </location>
</feature>
<dbReference type="Proteomes" id="UP001269297">
    <property type="component" value="Unassembled WGS sequence"/>
</dbReference>
<protein>
    <submittedName>
        <fullName evidence="2">Uncharacterized protein</fullName>
    </submittedName>
</protein>
<proteinExistence type="predicted"/>
<dbReference type="RefSeq" id="WP_171034498.1">
    <property type="nucleotide sequence ID" value="NZ_JAVSNG010000001.1"/>
</dbReference>
<organism evidence="2 3">
    <name type="scientific">Bacteroides koreensis</name>
    <dbReference type="NCBI Taxonomy" id="1912896"/>
    <lineage>
        <taxon>Bacteria</taxon>
        <taxon>Pseudomonadati</taxon>
        <taxon>Bacteroidota</taxon>
        <taxon>Bacteroidia</taxon>
        <taxon>Bacteroidales</taxon>
        <taxon>Bacteroidaceae</taxon>
        <taxon>Bacteroides</taxon>
    </lineage>
</organism>
<accession>A0ABU3ILY1</accession>
<gene>
    <name evidence="2" type="ORF">RO706_03335</name>
</gene>
<feature type="compositionally biased region" description="Polar residues" evidence="1">
    <location>
        <begin position="13"/>
        <end position="24"/>
    </location>
</feature>
<keyword evidence="3" id="KW-1185">Reference proteome</keyword>
<evidence type="ECO:0000313" key="3">
    <source>
        <dbReference type="Proteomes" id="UP001269297"/>
    </source>
</evidence>
<name>A0ABU3ILY1_9BACE</name>